<reference evidence="1" key="1">
    <citation type="submission" date="2019-10" db="EMBL/GenBank/DDBJ databases">
        <authorList>
            <consortium name="DOE Joint Genome Institute"/>
            <person name="Kuo A."/>
            <person name="Miyauchi S."/>
            <person name="Kiss E."/>
            <person name="Drula E."/>
            <person name="Kohler A."/>
            <person name="Sanchez-Garcia M."/>
            <person name="Andreopoulos B."/>
            <person name="Barry K.W."/>
            <person name="Bonito G."/>
            <person name="Buee M."/>
            <person name="Carver A."/>
            <person name="Chen C."/>
            <person name="Cichocki N."/>
            <person name="Clum A."/>
            <person name="Culley D."/>
            <person name="Crous P.W."/>
            <person name="Fauchery L."/>
            <person name="Girlanda M."/>
            <person name="Hayes R."/>
            <person name="Keri Z."/>
            <person name="LaButti K."/>
            <person name="Lipzen A."/>
            <person name="Lombard V."/>
            <person name="Magnuson J."/>
            <person name="Maillard F."/>
            <person name="Morin E."/>
            <person name="Murat C."/>
            <person name="Nolan M."/>
            <person name="Ohm R."/>
            <person name="Pangilinan J."/>
            <person name="Pereira M."/>
            <person name="Perotto S."/>
            <person name="Peter M."/>
            <person name="Riley R."/>
            <person name="Sitrit Y."/>
            <person name="Stielow B."/>
            <person name="Szollosi G."/>
            <person name="Zifcakova L."/>
            <person name="Stursova M."/>
            <person name="Spatafora J.W."/>
            <person name="Tedersoo L."/>
            <person name="Vaario L.-M."/>
            <person name="Yamada A."/>
            <person name="Yan M."/>
            <person name="Wang P."/>
            <person name="Xu J."/>
            <person name="Bruns T."/>
            <person name="Baldrian P."/>
            <person name="Vilgalys R."/>
            <person name="Henrissat B."/>
            <person name="Grigoriev I.V."/>
            <person name="Hibbett D."/>
            <person name="Nagy L.G."/>
            <person name="Martin F.M."/>
        </authorList>
    </citation>
    <scope>NUCLEOTIDE SEQUENCE</scope>
    <source>
        <strain evidence="1">BED1</strain>
    </source>
</reference>
<evidence type="ECO:0008006" key="3">
    <source>
        <dbReference type="Google" id="ProtNLM"/>
    </source>
</evidence>
<keyword evidence="2" id="KW-1185">Reference proteome</keyword>
<dbReference type="EMBL" id="WHUW01000121">
    <property type="protein sequence ID" value="KAF8422788.1"/>
    <property type="molecule type" value="Genomic_DNA"/>
</dbReference>
<dbReference type="Gene3D" id="3.30.420.40">
    <property type="match status" value="1"/>
</dbReference>
<accession>A0AAD4G6P7</accession>
<dbReference type="Proteomes" id="UP001194468">
    <property type="component" value="Unassembled WGS sequence"/>
</dbReference>
<protein>
    <recommendedName>
        <fullName evidence="3">Actin-like ATPase domain-containing protein</fullName>
    </recommendedName>
</protein>
<evidence type="ECO:0000313" key="1">
    <source>
        <dbReference type="EMBL" id="KAF8422788.1"/>
    </source>
</evidence>
<organism evidence="1 2">
    <name type="scientific">Boletus edulis BED1</name>
    <dbReference type="NCBI Taxonomy" id="1328754"/>
    <lineage>
        <taxon>Eukaryota</taxon>
        <taxon>Fungi</taxon>
        <taxon>Dikarya</taxon>
        <taxon>Basidiomycota</taxon>
        <taxon>Agaricomycotina</taxon>
        <taxon>Agaricomycetes</taxon>
        <taxon>Agaricomycetidae</taxon>
        <taxon>Boletales</taxon>
        <taxon>Boletineae</taxon>
        <taxon>Boletaceae</taxon>
        <taxon>Boletoideae</taxon>
        <taxon>Boletus</taxon>
    </lineage>
</organism>
<name>A0AAD4G6P7_BOLED</name>
<dbReference type="AlphaFoldDB" id="A0AAD4G6P7"/>
<dbReference type="PANTHER" id="PTHR14187">
    <property type="entry name" value="ALPHA KINASE/ELONGATION FACTOR 2 KINASE"/>
    <property type="match status" value="1"/>
</dbReference>
<evidence type="ECO:0000313" key="2">
    <source>
        <dbReference type="Proteomes" id="UP001194468"/>
    </source>
</evidence>
<dbReference type="InterPro" id="IPR043129">
    <property type="entry name" value="ATPase_NBD"/>
</dbReference>
<dbReference type="SUPFAM" id="SSF53067">
    <property type="entry name" value="Actin-like ATPase domain"/>
    <property type="match status" value="2"/>
</dbReference>
<gene>
    <name evidence="1" type="ORF">L210DRAFT_3423065</name>
</gene>
<sequence length="582" mass="64430">MPERQPYQGPARKLVLAFDIGTTYSGVSYSILDPGEPPVISGVTRFPATDHVGGNSKIPSIVYYDLEGVPRAFGGEALQESVIETAEDEEWVKVEWWKLHLRPKNLASNHVTDQDLPPLPTNRSAIQILSDFMGYLFRCSKTYIQESHVSGPEMWASFENNIDFVLSHPNGWEGPQQTQIRRAAVLAGLVPDSPEGQARIQLVTEGEASLHFCLSTEKTAGSFKEDQGIMIIDAGGGTIDVSSYYMTTSPPTFQEIAPVECRLQGAVFVTRRAQQLLTVKLTGSKFGTPEDVAQMTSEFDKTTKLRFNNPTEPSYIRFGTVKDRDLAFNIKSGQLKLPGTDVVTLFEPSAAAIIDAVENQRRLATKPINSIFLVGGFAASDWLFSKLQGHIRPLNLDFCRPDSHTNKAVADGALAFYLDHRVSARVSKFTYGTRCAVEFNKNNEQHKLRAASAIPRPSGRMVLPNAFSAILHKGTVVSETKDFRKDFITECAERTSCDTIATEIVCYRGDASNPRWTDSEPGMFSNLCTVHADTSQVSKTLSPRRGFAGLQFYRQQFSIVLMFGLTELQAQISWMENGVEKG</sequence>
<dbReference type="CDD" id="cd10170">
    <property type="entry name" value="ASKHA_NBD_HSP70"/>
    <property type="match status" value="1"/>
</dbReference>
<dbReference type="PANTHER" id="PTHR14187:SF5">
    <property type="entry name" value="HEAT SHOCK 70 KDA PROTEIN 12A"/>
    <property type="match status" value="1"/>
</dbReference>
<comment type="caution">
    <text evidence="1">The sequence shown here is derived from an EMBL/GenBank/DDBJ whole genome shotgun (WGS) entry which is preliminary data.</text>
</comment>
<reference evidence="1" key="2">
    <citation type="journal article" date="2020" name="Nat. Commun.">
        <title>Large-scale genome sequencing of mycorrhizal fungi provides insights into the early evolution of symbiotic traits.</title>
        <authorList>
            <person name="Miyauchi S."/>
            <person name="Kiss E."/>
            <person name="Kuo A."/>
            <person name="Drula E."/>
            <person name="Kohler A."/>
            <person name="Sanchez-Garcia M."/>
            <person name="Morin E."/>
            <person name="Andreopoulos B."/>
            <person name="Barry K.W."/>
            <person name="Bonito G."/>
            <person name="Buee M."/>
            <person name="Carver A."/>
            <person name="Chen C."/>
            <person name="Cichocki N."/>
            <person name="Clum A."/>
            <person name="Culley D."/>
            <person name="Crous P.W."/>
            <person name="Fauchery L."/>
            <person name="Girlanda M."/>
            <person name="Hayes R.D."/>
            <person name="Keri Z."/>
            <person name="LaButti K."/>
            <person name="Lipzen A."/>
            <person name="Lombard V."/>
            <person name="Magnuson J."/>
            <person name="Maillard F."/>
            <person name="Murat C."/>
            <person name="Nolan M."/>
            <person name="Ohm R.A."/>
            <person name="Pangilinan J."/>
            <person name="Pereira M.F."/>
            <person name="Perotto S."/>
            <person name="Peter M."/>
            <person name="Pfister S."/>
            <person name="Riley R."/>
            <person name="Sitrit Y."/>
            <person name="Stielow J.B."/>
            <person name="Szollosi G."/>
            <person name="Zifcakova L."/>
            <person name="Stursova M."/>
            <person name="Spatafora J.W."/>
            <person name="Tedersoo L."/>
            <person name="Vaario L.M."/>
            <person name="Yamada A."/>
            <person name="Yan M."/>
            <person name="Wang P."/>
            <person name="Xu J."/>
            <person name="Bruns T."/>
            <person name="Baldrian P."/>
            <person name="Vilgalys R."/>
            <person name="Dunand C."/>
            <person name="Henrissat B."/>
            <person name="Grigoriev I.V."/>
            <person name="Hibbett D."/>
            <person name="Nagy L.G."/>
            <person name="Martin F.M."/>
        </authorList>
    </citation>
    <scope>NUCLEOTIDE SEQUENCE</scope>
    <source>
        <strain evidence="1">BED1</strain>
    </source>
</reference>
<proteinExistence type="predicted"/>